<evidence type="ECO:0008006" key="8">
    <source>
        <dbReference type="Google" id="ProtNLM"/>
    </source>
</evidence>
<dbReference type="AlphaFoldDB" id="A0A8S2YAF6"/>
<dbReference type="InterPro" id="IPR001128">
    <property type="entry name" value="Cyt_P450"/>
</dbReference>
<comment type="similarity">
    <text evidence="1">Belongs to the cytochrome P450 family.</text>
</comment>
<dbReference type="GO" id="GO:0006699">
    <property type="term" value="P:bile acid biosynthetic process"/>
    <property type="evidence" value="ECO:0007669"/>
    <property type="project" value="TreeGrafter"/>
</dbReference>
<dbReference type="GO" id="GO:0008395">
    <property type="term" value="F:steroid hydroxylase activity"/>
    <property type="evidence" value="ECO:0007669"/>
    <property type="project" value="TreeGrafter"/>
</dbReference>
<evidence type="ECO:0000256" key="5">
    <source>
        <dbReference type="ARBA" id="ARBA00023221"/>
    </source>
</evidence>
<dbReference type="GO" id="GO:0016705">
    <property type="term" value="F:oxidoreductase activity, acting on paired donors, with incorporation or reduction of molecular oxygen"/>
    <property type="evidence" value="ECO:0007669"/>
    <property type="project" value="InterPro"/>
</dbReference>
<keyword evidence="3" id="KW-0479">Metal-binding</keyword>
<organism evidence="6 7">
    <name type="scientific">Didymodactylos carnosus</name>
    <dbReference type="NCBI Taxonomy" id="1234261"/>
    <lineage>
        <taxon>Eukaryota</taxon>
        <taxon>Metazoa</taxon>
        <taxon>Spiralia</taxon>
        <taxon>Gnathifera</taxon>
        <taxon>Rotifera</taxon>
        <taxon>Eurotatoria</taxon>
        <taxon>Bdelloidea</taxon>
        <taxon>Philodinida</taxon>
        <taxon>Philodinidae</taxon>
        <taxon>Didymodactylos</taxon>
    </lineage>
</organism>
<dbReference type="Pfam" id="PF00067">
    <property type="entry name" value="p450"/>
    <property type="match status" value="1"/>
</dbReference>
<evidence type="ECO:0000313" key="6">
    <source>
        <dbReference type="EMBL" id="CAF4545575.1"/>
    </source>
</evidence>
<dbReference type="SUPFAM" id="SSF48264">
    <property type="entry name" value="Cytochrome P450"/>
    <property type="match status" value="1"/>
</dbReference>
<evidence type="ECO:0000313" key="7">
    <source>
        <dbReference type="Proteomes" id="UP000682733"/>
    </source>
</evidence>
<keyword evidence="5" id="KW-0443">Lipid metabolism</keyword>
<dbReference type="InterPro" id="IPR036396">
    <property type="entry name" value="Cyt_P450_sf"/>
</dbReference>
<feature type="non-terminal residue" evidence="6">
    <location>
        <position position="1"/>
    </location>
</feature>
<evidence type="ECO:0000256" key="4">
    <source>
        <dbReference type="ARBA" id="ARBA00023004"/>
    </source>
</evidence>
<proteinExistence type="inferred from homology"/>
<reference evidence="6" key="1">
    <citation type="submission" date="2021-02" db="EMBL/GenBank/DDBJ databases">
        <authorList>
            <person name="Nowell W R."/>
        </authorList>
    </citation>
    <scope>NUCLEOTIDE SEQUENCE</scope>
</reference>
<dbReference type="GO" id="GO:0020037">
    <property type="term" value="F:heme binding"/>
    <property type="evidence" value="ECO:0007669"/>
    <property type="project" value="InterPro"/>
</dbReference>
<accession>A0A8S2YAF6</accession>
<comment type="caution">
    <text evidence="6">The sequence shown here is derived from an EMBL/GenBank/DDBJ whole genome shotgun (WGS) entry which is preliminary data.</text>
</comment>
<dbReference type="Proteomes" id="UP000682733">
    <property type="component" value="Unassembled WGS sequence"/>
</dbReference>
<dbReference type="InterPro" id="IPR050529">
    <property type="entry name" value="CYP450_sterol_14alpha_dmase"/>
</dbReference>
<name>A0A8S2YAF6_9BILA</name>
<dbReference type="GO" id="GO:0005506">
    <property type="term" value="F:iron ion binding"/>
    <property type="evidence" value="ECO:0007669"/>
    <property type="project" value="InterPro"/>
</dbReference>
<protein>
    <recommendedName>
        <fullName evidence="8">Cytochrome P450</fullName>
    </recommendedName>
</protein>
<dbReference type="GO" id="GO:0042632">
    <property type="term" value="P:cholesterol homeostasis"/>
    <property type="evidence" value="ECO:0007669"/>
    <property type="project" value="TreeGrafter"/>
</dbReference>
<sequence>TTTLYGKTFVNEQRINFYQSYLNFNKAFPICLMQIPFKSLFLYSSIKKRDEYIKRFENLKINQDQSRLIQERIELFTSDEYKHLLTKHDIGSFHGILLFAAIVNTVPNACWSLIDILLHPEALYAVKNELNTIDLSRLFERETLNKLQILDSCINETLRRTFMGLTQR</sequence>
<dbReference type="Gene3D" id="1.10.630.10">
    <property type="entry name" value="Cytochrome P450"/>
    <property type="match status" value="1"/>
</dbReference>
<evidence type="ECO:0000256" key="1">
    <source>
        <dbReference type="ARBA" id="ARBA00010617"/>
    </source>
</evidence>
<gene>
    <name evidence="6" type="ORF">TMI583_LOCUS49494</name>
</gene>
<evidence type="ECO:0000256" key="2">
    <source>
        <dbReference type="ARBA" id="ARBA00022617"/>
    </source>
</evidence>
<dbReference type="PANTHER" id="PTHR24304:SF4">
    <property type="entry name" value="CYTOCHROME P450"/>
    <property type="match status" value="1"/>
</dbReference>
<dbReference type="PANTHER" id="PTHR24304">
    <property type="entry name" value="CYTOCHROME P450 FAMILY 7"/>
    <property type="match status" value="1"/>
</dbReference>
<evidence type="ECO:0000256" key="3">
    <source>
        <dbReference type="ARBA" id="ARBA00022723"/>
    </source>
</evidence>
<dbReference type="EMBL" id="CAJOBA010108349">
    <property type="protein sequence ID" value="CAF4545575.1"/>
    <property type="molecule type" value="Genomic_DNA"/>
</dbReference>
<feature type="non-terminal residue" evidence="6">
    <location>
        <position position="168"/>
    </location>
</feature>
<keyword evidence="2" id="KW-0349">Heme</keyword>
<keyword evidence="4" id="KW-0408">Iron</keyword>
<keyword evidence="5" id="KW-0753">Steroid metabolism</keyword>